<keyword evidence="8 14" id="KW-0406">Ion transport</keyword>
<feature type="non-terminal residue" evidence="16">
    <location>
        <position position="1"/>
    </location>
</feature>
<dbReference type="PRINTS" id="PR01078">
    <property type="entry name" value="AMINACHANNEL"/>
</dbReference>
<evidence type="ECO:0000256" key="14">
    <source>
        <dbReference type="RuleBase" id="RU000679"/>
    </source>
</evidence>
<comment type="subcellular location">
    <subcellularLocation>
        <location evidence="1">Cell membrane</location>
        <topology evidence="1">Multi-pass membrane protein</topology>
    </subcellularLocation>
</comment>
<comment type="caution">
    <text evidence="16">The sequence shown here is derived from an EMBL/GenBank/DDBJ whole genome shotgun (WGS) entry which is preliminary data.</text>
</comment>
<dbReference type="PANTHER" id="PTHR11690">
    <property type="entry name" value="AMILORIDE-SENSITIVE SODIUM CHANNEL-RELATED"/>
    <property type="match status" value="1"/>
</dbReference>
<sequence length="151" mass="17129">DNFLVLDIFFEALNYETIEQKKAYDVAGLLGDIGGQMGLFIGASILTILEIMDYIYELIKHRLQRLLRPQKEEKKKTQPTSTVATVGLEEMKAKEPNDTTRSHPEGAYANIILPNHHVPHPQPHPHPLPLPRPPPHHHRPGHHGVFEDFAC</sequence>
<evidence type="ECO:0000256" key="5">
    <source>
        <dbReference type="ARBA" id="ARBA00022692"/>
    </source>
</evidence>
<dbReference type="PANTHER" id="PTHR11690:SF13">
    <property type="entry name" value="ACID-SENSING ION CHANNEL 4"/>
    <property type="match status" value="1"/>
</dbReference>
<organism evidence="16 17">
    <name type="scientific">Ilyodon furcidens</name>
    <name type="common">goldbreast splitfin</name>
    <dbReference type="NCBI Taxonomy" id="33524"/>
    <lineage>
        <taxon>Eukaryota</taxon>
        <taxon>Metazoa</taxon>
        <taxon>Chordata</taxon>
        <taxon>Craniata</taxon>
        <taxon>Vertebrata</taxon>
        <taxon>Euteleostomi</taxon>
        <taxon>Actinopterygii</taxon>
        <taxon>Neopterygii</taxon>
        <taxon>Teleostei</taxon>
        <taxon>Neoteleostei</taxon>
        <taxon>Acanthomorphata</taxon>
        <taxon>Ovalentaria</taxon>
        <taxon>Atherinomorphae</taxon>
        <taxon>Cyprinodontiformes</taxon>
        <taxon>Goodeidae</taxon>
        <taxon>Ilyodon</taxon>
    </lineage>
</organism>
<proteinExistence type="inferred from homology"/>
<keyword evidence="4" id="KW-1003">Cell membrane</keyword>
<dbReference type="InterPro" id="IPR001873">
    <property type="entry name" value="ENaC"/>
</dbReference>
<evidence type="ECO:0000256" key="8">
    <source>
        <dbReference type="ARBA" id="ARBA00023065"/>
    </source>
</evidence>
<evidence type="ECO:0000256" key="4">
    <source>
        <dbReference type="ARBA" id="ARBA00022475"/>
    </source>
</evidence>
<dbReference type="EMBL" id="JAHRIQ010000849">
    <property type="protein sequence ID" value="MEQ2220998.1"/>
    <property type="molecule type" value="Genomic_DNA"/>
</dbReference>
<keyword evidence="6" id="KW-1133">Transmembrane helix</keyword>
<comment type="similarity">
    <text evidence="14">Belongs to the amiloride-sensitive sodium channel (TC 1.A.6) family.</text>
</comment>
<feature type="region of interest" description="Disordered" evidence="15">
    <location>
        <begin position="116"/>
        <end position="151"/>
    </location>
</feature>
<keyword evidence="12 14" id="KW-0739">Sodium transport</keyword>
<evidence type="ECO:0000256" key="2">
    <source>
        <dbReference type="ARBA" id="ARBA00022448"/>
    </source>
</evidence>
<evidence type="ECO:0000256" key="12">
    <source>
        <dbReference type="ARBA" id="ARBA00023201"/>
    </source>
</evidence>
<accession>A0ABV0SKA3</accession>
<keyword evidence="10" id="KW-1015">Disulfide bond</keyword>
<evidence type="ECO:0000256" key="7">
    <source>
        <dbReference type="ARBA" id="ARBA00023053"/>
    </source>
</evidence>
<evidence type="ECO:0000256" key="3">
    <source>
        <dbReference type="ARBA" id="ARBA00022461"/>
    </source>
</evidence>
<feature type="compositionally biased region" description="Basic and acidic residues" evidence="15">
    <location>
        <begin position="89"/>
        <end position="104"/>
    </location>
</feature>
<evidence type="ECO:0000313" key="17">
    <source>
        <dbReference type="Proteomes" id="UP001482620"/>
    </source>
</evidence>
<feature type="region of interest" description="Disordered" evidence="15">
    <location>
        <begin position="70"/>
        <end position="104"/>
    </location>
</feature>
<dbReference type="Proteomes" id="UP001482620">
    <property type="component" value="Unassembled WGS sequence"/>
</dbReference>
<keyword evidence="7" id="KW-0915">Sodium</keyword>
<evidence type="ECO:0000256" key="6">
    <source>
        <dbReference type="ARBA" id="ARBA00022989"/>
    </source>
</evidence>
<keyword evidence="3 14" id="KW-0894">Sodium channel</keyword>
<evidence type="ECO:0000256" key="13">
    <source>
        <dbReference type="ARBA" id="ARBA00023303"/>
    </source>
</evidence>
<keyword evidence="11" id="KW-0325">Glycoprotein</keyword>
<evidence type="ECO:0000256" key="1">
    <source>
        <dbReference type="ARBA" id="ARBA00004651"/>
    </source>
</evidence>
<feature type="compositionally biased region" description="Pro residues" evidence="15">
    <location>
        <begin position="120"/>
        <end position="133"/>
    </location>
</feature>
<dbReference type="Pfam" id="PF00858">
    <property type="entry name" value="ASC"/>
    <property type="match status" value="1"/>
</dbReference>
<keyword evidence="17" id="KW-1185">Reference proteome</keyword>
<keyword evidence="9" id="KW-0472">Membrane</keyword>
<keyword evidence="2 14" id="KW-0813">Transport</keyword>
<protein>
    <submittedName>
        <fullName evidence="16">Acid-sensing ion channel 4-A</fullName>
    </submittedName>
</protein>
<evidence type="ECO:0000313" key="16">
    <source>
        <dbReference type="EMBL" id="MEQ2220998.1"/>
    </source>
</evidence>
<dbReference type="Gene3D" id="1.10.287.770">
    <property type="entry name" value="YojJ-like"/>
    <property type="match status" value="1"/>
</dbReference>
<keyword evidence="5 14" id="KW-0812">Transmembrane</keyword>
<gene>
    <name evidence="16" type="primary">ASIC4A</name>
    <name evidence="16" type="ORF">ILYODFUR_011286</name>
</gene>
<evidence type="ECO:0000256" key="10">
    <source>
        <dbReference type="ARBA" id="ARBA00023157"/>
    </source>
</evidence>
<reference evidence="16 17" key="1">
    <citation type="submission" date="2021-06" db="EMBL/GenBank/DDBJ databases">
        <authorList>
            <person name="Palmer J.M."/>
        </authorList>
    </citation>
    <scope>NUCLEOTIDE SEQUENCE [LARGE SCALE GENOMIC DNA]</scope>
    <source>
        <strain evidence="17">if_2019</strain>
        <tissue evidence="16">Muscle</tissue>
    </source>
</reference>
<evidence type="ECO:0000256" key="9">
    <source>
        <dbReference type="ARBA" id="ARBA00023136"/>
    </source>
</evidence>
<keyword evidence="13 14" id="KW-0407">Ion channel</keyword>
<evidence type="ECO:0000256" key="11">
    <source>
        <dbReference type="ARBA" id="ARBA00023180"/>
    </source>
</evidence>
<evidence type="ECO:0000256" key="15">
    <source>
        <dbReference type="SAM" id="MobiDB-lite"/>
    </source>
</evidence>
<name>A0ABV0SKA3_9TELE</name>